<keyword evidence="2" id="KW-1133">Transmembrane helix</keyword>
<feature type="region of interest" description="Disordered" evidence="1">
    <location>
        <begin position="246"/>
        <end position="267"/>
    </location>
</feature>
<feature type="compositionally biased region" description="Low complexity" evidence="1">
    <location>
        <begin position="154"/>
        <end position="167"/>
    </location>
</feature>
<feature type="region of interest" description="Disordered" evidence="1">
    <location>
        <begin position="146"/>
        <end position="179"/>
    </location>
</feature>
<keyword evidence="3" id="KW-0732">Signal</keyword>
<feature type="region of interest" description="Disordered" evidence="1">
    <location>
        <begin position="293"/>
        <end position="333"/>
    </location>
</feature>
<protein>
    <submittedName>
        <fullName evidence="4">Uncharacterized protein</fullName>
    </submittedName>
</protein>
<name>A0A4Q2UMW9_9BACT</name>
<comment type="caution">
    <text evidence="4">The sequence shown here is derived from an EMBL/GenBank/DDBJ whole genome shotgun (WGS) entry which is preliminary data.</text>
</comment>
<accession>A0A4Q2UMW9</accession>
<keyword evidence="2" id="KW-0812">Transmembrane</keyword>
<dbReference type="AlphaFoldDB" id="A0A4Q2UMW9"/>
<dbReference type="EMBL" id="SBLB01000006">
    <property type="protein sequence ID" value="RYC68109.1"/>
    <property type="molecule type" value="Genomic_DNA"/>
</dbReference>
<dbReference type="Proteomes" id="UP000290407">
    <property type="component" value="Unassembled WGS sequence"/>
</dbReference>
<evidence type="ECO:0000313" key="5">
    <source>
        <dbReference type="Proteomes" id="UP000290407"/>
    </source>
</evidence>
<evidence type="ECO:0000313" key="4">
    <source>
        <dbReference type="EMBL" id="RYC68109.1"/>
    </source>
</evidence>
<gene>
    <name evidence="4" type="ORF">EQG79_21895</name>
</gene>
<feature type="signal peptide" evidence="3">
    <location>
        <begin position="1"/>
        <end position="23"/>
    </location>
</feature>
<keyword evidence="2" id="KW-0472">Membrane</keyword>
<keyword evidence="5" id="KW-1185">Reference proteome</keyword>
<evidence type="ECO:0000256" key="1">
    <source>
        <dbReference type="SAM" id="MobiDB-lite"/>
    </source>
</evidence>
<feature type="chain" id="PRO_5020423344" evidence="3">
    <location>
        <begin position="24"/>
        <end position="444"/>
    </location>
</feature>
<reference evidence="4 5" key="1">
    <citation type="submission" date="2019-01" db="EMBL/GenBank/DDBJ databases">
        <title>Spirosoma flava sp. nov., a propanil-degrading bacterium isolated from herbicide-contaminated soil.</title>
        <authorList>
            <person name="Zhang L."/>
            <person name="Jiang J.-D."/>
        </authorList>
    </citation>
    <scope>NUCLEOTIDE SEQUENCE [LARGE SCALE GENOMIC DNA]</scope>
    <source>
        <strain evidence="4 5">TY50</strain>
    </source>
</reference>
<evidence type="ECO:0000256" key="3">
    <source>
        <dbReference type="SAM" id="SignalP"/>
    </source>
</evidence>
<organism evidence="4 5">
    <name type="scientific">Spirosoma sordidisoli</name>
    <dbReference type="NCBI Taxonomy" id="2502893"/>
    <lineage>
        <taxon>Bacteria</taxon>
        <taxon>Pseudomonadati</taxon>
        <taxon>Bacteroidota</taxon>
        <taxon>Cytophagia</taxon>
        <taxon>Cytophagales</taxon>
        <taxon>Cytophagaceae</taxon>
        <taxon>Spirosoma</taxon>
    </lineage>
</organism>
<sequence>MIQKTILTLVGTIGLGTSLLAQTATPNAAAVDTLTKEVAIAVFEKIDQPKAQDIYNQLLECGDGCDPQMIIRTVGSWDQVGAKLEELSVLKNTQRFQALPPAEANAAIRKQLLQFYVKHKAEKPYSVPLTPAVQLQILAKIDGLLPPGQPDPAQPATDQPATAEQPAVDAETGLSDEGNIDPVALQMSRLERAVKEEQEKSMWMIIASGVIGLIVGAGAVYWLAYRALKSEVDRLTAENSRLAAQLDQAQRSKPTNTPRPPQNQPDYKTKAEAYDTIRAELGTDPLAAIRQLKQSASQPASPAAPAPPANPVVEASVRPEPAPVPMSQSQGTPPPVRNEVLYFPPPSPNGLFDSGQQMPALSPESAYRFSISAEKPDVATFSFEAEPGRVTRLLTYRNYMIEPACDSENSYSSQHTRIVNRRDGEAVRENGGWRVVTKALIRYE</sequence>
<dbReference type="RefSeq" id="WP_129604016.1">
    <property type="nucleotide sequence ID" value="NZ_SBLB01000006.1"/>
</dbReference>
<evidence type="ECO:0000256" key="2">
    <source>
        <dbReference type="SAM" id="Phobius"/>
    </source>
</evidence>
<feature type="transmembrane region" description="Helical" evidence="2">
    <location>
        <begin position="202"/>
        <end position="224"/>
    </location>
</feature>
<proteinExistence type="predicted"/>